<evidence type="ECO:0000313" key="2">
    <source>
        <dbReference type="EMBL" id="SOE59869.1"/>
    </source>
</evidence>
<keyword evidence="1" id="KW-0472">Membrane</keyword>
<gene>
    <name evidence="2" type="ORF">SAMN06296378_1003</name>
</gene>
<dbReference type="AlphaFoldDB" id="A0A2C8Z7R7"/>
<dbReference type="OrthoDB" id="5123990at2"/>
<keyword evidence="1" id="KW-1133">Transmembrane helix</keyword>
<dbReference type="RefSeq" id="WP_097060145.1">
    <property type="nucleotide sequence ID" value="NZ_BMLC01000001.1"/>
</dbReference>
<evidence type="ECO:0000256" key="1">
    <source>
        <dbReference type="SAM" id="Phobius"/>
    </source>
</evidence>
<reference evidence="2 3" key="1">
    <citation type="submission" date="2017-09" db="EMBL/GenBank/DDBJ databases">
        <authorList>
            <person name="Ehlers B."/>
            <person name="Leendertz F.H."/>
        </authorList>
    </citation>
    <scope>NUCLEOTIDE SEQUENCE [LARGE SCALE GENOMIC DNA]</scope>
    <source>
        <strain evidence="2 3">CGMCC 1.05381</strain>
    </source>
</reference>
<proteinExistence type="predicted"/>
<dbReference type="EMBL" id="OCST01000002">
    <property type="protein sequence ID" value="SOE59869.1"/>
    <property type="molecule type" value="Genomic_DNA"/>
</dbReference>
<evidence type="ECO:0000313" key="3">
    <source>
        <dbReference type="Proteomes" id="UP000219440"/>
    </source>
</evidence>
<accession>A0A2C8Z7R7</accession>
<keyword evidence="3" id="KW-1185">Reference proteome</keyword>
<name>A0A2C8Z7R7_9MICO</name>
<evidence type="ECO:0008006" key="4">
    <source>
        <dbReference type="Google" id="ProtNLM"/>
    </source>
</evidence>
<dbReference type="Proteomes" id="UP000219440">
    <property type="component" value="Unassembled WGS sequence"/>
</dbReference>
<feature type="transmembrane region" description="Helical" evidence="1">
    <location>
        <begin position="20"/>
        <end position="42"/>
    </location>
</feature>
<protein>
    <recommendedName>
        <fullName evidence="4">Prepilin-type N-terminal cleavage/methylation domain-containing protein</fullName>
    </recommendedName>
</protein>
<keyword evidence="1" id="KW-0812">Transmembrane</keyword>
<sequence>MLDTGRSQSQSWSDDAGIGLIEIIISMFLLALLATAFLPILVQGLTTSVRTTTIATASQLAGQQLDKLRELGTTCSEVSVFDDVAPATTTDERGTVYQPHRQVAACPLTYPGVVSVRVWVTRTGVAQPLAEATTLFYVKTAAP</sequence>
<organism evidence="2 3">
    <name type="scientific">Salinibacterium xinjiangense</name>
    <dbReference type="NCBI Taxonomy" id="386302"/>
    <lineage>
        <taxon>Bacteria</taxon>
        <taxon>Bacillati</taxon>
        <taxon>Actinomycetota</taxon>
        <taxon>Actinomycetes</taxon>
        <taxon>Micrococcales</taxon>
        <taxon>Microbacteriaceae</taxon>
        <taxon>Salinibacterium</taxon>
    </lineage>
</organism>